<comment type="caution">
    <text evidence="1">The sequence shown here is derived from an EMBL/GenBank/DDBJ whole genome shotgun (WGS) entry which is preliminary data.</text>
</comment>
<sequence length="127" mass="14150">MKNLGALETERKFSNWLLEIGEGKSGDNIMLPDIFYPSEQTPVKQLYGDLNLSTIMPEELKGRAILAVTNDASININNHVLICLPGETFVYEAADDIVSDDPNDRLTFSEEFLNSLTPTGMPPYKLN</sequence>
<dbReference type="PANTHER" id="PTHR10492:SF57">
    <property type="entry name" value="ATP-DEPENDENT DNA HELICASE"/>
    <property type="match status" value="1"/>
</dbReference>
<name>A0A4Y2C0I1_ARAVE</name>
<dbReference type="Proteomes" id="UP000499080">
    <property type="component" value="Unassembled WGS sequence"/>
</dbReference>
<gene>
    <name evidence="1" type="ORF">AVEN_210843_1</name>
</gene>
<reference evidence="1 2" key="1">
    <citation type="journal article" date="2019" name="Sci. Rep.">
        <title>Orb-weaving spider Araneus ventricosus genome elucidates the spidroin gene catalogue.</title>
        <authorList>
            <person name="Kono N."/>
            <person name="Nakamura H."/>
            <person name="Ohtoshi R."/>
            <person name="Moran D.A.P."/>
            <person name="Shinohara A."/>
            <person name="Yoshida Y."/>
            <person name="Fujiwara M."/>
            <person name="Mori M."/>
            <person name="Tomita M."/>
            <person name="Arakawa K."/>
        </authorList>
    </citation>
    <scope>NUCLEOTIDE SEQUENCE [LARGE SCALE GENOMIC DNA]</scope>
</reference>
<dbReference type="AlphaFoldDB" id="A0A4Y2C0I1"/>
<proteinExistence type="predicted"/>
<organism evidence="1 2">
    <name type="scientific">Araneus ventricosus</name>
    <name type="common">Orbweaver spider</name>
    <name type="synonym">Epeira ventricosa</name>
    <dbReference type="NCBI Taxonomy" id="182803"/>
    <lineage>
        <taxon>Eukaryota</taxon>
        <taxon>Metazoa</taxon>
        <taxon>Ecdysozoa</taxon>
        <taxon>Arthropoda</taxon>
        <taxon>Chelicerata</taxon>
        <taxon>Arachnida</taxon>
        <taxon>Araneae</taxon>
        <taxon>Araneomorphae</taxon>
        <taxon>Entelegynae</taxon>
        <taxon>Araneoidea</taxon>
        <taxon>Araneidae</taxon>
        <taxon>Araneus</taxon>
    </lineage>
</organism>
<protein>
    <submittedName>
        <fullName evidence="1">Uncharacterized protein</fullName>
    </submittedName>
</protein>
<evidence type="ECO:0000313" key="2">
    <source>
        <dbReference type="Proteomes" id="UP000499080"/>
    </source>
</evidence>
<dbReference type="PANTHER" id="PTHR10492">
    <property type="match status" value="1"/>
</dbReference>
<evidence type="ECO:0000313" key="1">
    <source>
        <dbReference type="EMBL" id="GBL97643.1"/>
    </source>
</evidence>
<accession>A0A4Y2C0I1</accession>
<dbReference type="EMBL" id="BGPR01084991">
    <property type="protein sequence ID" value="GBL97643.1"/>
    <property type="molecule type" value="Genomic_DNA"/>
</dbReference>
<keyword evidence="2" id="KW-1185">Reference proteome</keyword>
<dbReference type="OrthoDB" id="272985at2759"/>